<feature type="non-terminal residue" evidence="2">
    <location>
        <position position="1"/>
    </location>
</feature>
<dbReference type="AlphaFoldDB" id="X0UZ83"/>
<evidence type="ECO:0000313" key="2">
    <source>
        <dbReference type="EMBL" id="GAF93735.1"/>
    </source>
</evidence>
<dbReference type="InterPro" id="IPR006847">
    <property type="entry name" value="IF2_N"/>
</dbReference>
<feature type="domain" description="Translation initiation factor IF-2 N-terminal" evidence="1">
    <location>
        <begin position="6"/>
        <end position="57"/>
    </location>
</feature>
<comment type="caution">
    <text evidence="2">The sequence shown here is derived from an EMBL/GenBank/DDBJ whole genome shotgun (WGS) entry which is preliminary data.</text>
</comment>
<protein>
    <recommendedName>
        <fullName evidence="1">Translation initiation factor IF-2 N-terminal domain-containing protein</fullName>
    </recommendedName>
</protein>
<feature type="non-terminal residue" evidence="2">
    <location>
        <position position="61"/>
    </location>
</feature>
<reference evidence="2" key="1">
    <citation type="journal article" date="2014" name="Front. Microbiol.">
        <title>High frequency of phylogenetically diverse reductive dehalogenase-homologous genes in deep subseafloor sedimentary metagenomes.</title>
        <authorList>
            <person name="Kawai M."/>
            <person name="Futagami T."/>
            <person name="Toyoda A."/>
            <person name="Takaki Y."/>
            <person name="Nishi S."/>
            <person name="Hori S."/>
            <person name="Arai W."/>
            <person name="Tsubouchi T."/>
            <person name="Morono Y."/>
            <person name="Uchiyama I."/>
            <person name="Ito T."/>
            <person name="Fujiyama A."/>
            <person name="Inagaki F."/>
            <person name="Takami H."/>
        </authorList>
    </citation>
    <scope>NUCLEOTIDE SEQUENCE</scope>
    <source>
        <strain evidence="2">Expedition CK06-06</strain>
    </source>
</reference>
<name>X0UZ83_9ZZZZ</name>
<accession>X0UZ83</accession>
<organism evidence="2">
    <name type="scientific">marine sediment metagenome</name>
    <dbReference type="NCBI Taxonomy" id="412755"/>
    <lineage>
        <taxon>unclassified sequences</taxon>
        <taxon>metagenomes</taxon>
        <taxon>ecological metagenomes</taxon>
    </lineage>
</organism>
<evidence type="ECO:0000259" key="1">
    <source>
        <dbReference type="Pfam" id="PF04760"/>
    </source>
</evidence>
<proteinExistence type="predicted"/>
<gene>
    <name evidence="2" type="ORF">S01H1_24368</name>
</gene>
<sequence>HLIEIPETLSVKQLADLLQVSAIEIIKRLMRNGIMANITQAIDYESAAAVAVDIGYETHLK</sequence>
<dbReference type="Pfam" id="PF04760">
    <property type="entry name" value="IF2_N"/>
    <property type="match status" value="1"/>
</dbReference>
<dbReference type="EMBL" id="BARS01014470">
    <property type="protein sequence ID" value="GAF93735.1"/>
    <property type="molecule type" value="Genomic_DNA"/>
</dbReference>